<gene>
    <name evidence="5" type="ORF">SAMN05421785_105236</name>
</gene>
<dbReference type="InterPro" id="IPR002104">
    <property type="entry name" value="Integrase_catalytic"/>
</dbReference>
<evidence type="ECO:0000256" key="3">
    <source>
        <dbReference type="ARBA" id="ARBA00023172"/>
    </source>
</evidence>
<dbReference type="InterPro" id="IPR050090">
    <property type="entry name" value="Tyrosine_recombinase_XerCD"/>
</dbReference>
<dbReference type="STRING" id="373672.SAMN05421785_105236"/>
<feature type="domain" description="Tyr recombinase" evidence="4">
    <location>
        <begin position="152"/>
        <end position="328"/>
    </location>
</feature>
<dbReference type="Gene3D" id="1.10.443.10">
    <property type="entry name" value="Intergrase catalytic core"/>
    <property type="match status" value="1"/>
</dbReference>
<dbReference type="PROSITE" id="PS51898">
    <property type="entry name" value="TYR_RECOMBINASE"/>
    <property type="match status" value="1"/>
</dbReference>
<dbReference type="InterPro" id="IPR011010">
    <property type="entry name" value="DNA_brk_join_enz"/>
</dbReference>
<dbReference type="InterPro" id="IPR013762">
    <property type="entry name" value="Integrase-like_cat_sf"/>
</dbReference>
<evidence type="ECO:0000313" key="6">
    <source>
        <dbReference type="Proteomes" id="UP000185781"/>
    </source>
</evidence>
<dbReference type="RefSeq" id="WP_076392993.1">
    <property type="nucleotide sequence ID" value="NZ_FTOV01000005.1"/>
</dbReference>
<evidence type="ECO:0000313" key="5">
    <source>
        <dbReference type="EMBL" id="SIT03612.1"/>
    </source>
</evidence>
<keyword evidence="3" id="KW-0233">DNA recombination</keyword>
<protein>
    <submittedName>
        <fullName evidence="5">Site-specific recombinase XerD</fullName>
    </submittedName>
</protein>
<accession>A0A1N7NZ61</accession>
<reference evidence="5 6" key="1">
    <citation type="submission" date="2017-01" db="EMBL/GenBank/DDBJ databases">
        <authorList>
            <person name="Mah S.A."/>
            <person name="Swanson W.J."/>
            <person name="Moy G.W."/>
            <person name="Vacquier V.D."/>
        </authorList>
    </citation>
    <scope>NUCLEOTIDE SEQUENCE [LARGE SCALE GENOMIC DNA]</scope>
    <source>
        <strain evidence="5 6">DSM 18014</strain>
    </source>
</reference>
<sequence>MAGKAKGKGYRTLNVKFDKIKSDIQTFCSLKEAGGIPITFDLIDNFLSGKNDNDFYQLYDDIVSKKNLRVSTKYKYTLLRQRLKNFKSRLFTSDITYEFIKSFDSYLRKDGLKDGGALYNMHKSLKSVLNEAFLLDKIESSPYKRFKFKGAKRCETFLEEKEVVRIKDLIFDENDEKKYKLSKDMFLFACYTGLRFCDCDELLVSNIDLKNSILLIVMKKTNEILKVPFNSQAKTILCKYMVGKNKDQKIFPKIANQTINLKLKDIANMAKIDKRVHFHIGRHTFASNLVNRCNVPITIVSKLLGHVNISNTMIYTNSNFAVLQNAMKDFRYGIKS</sequence>
<dbReference type="InterPro" id="IPR025269">
    <property type="entry name" value="SAM-like_dom"/>
</dbReference>
<dbReference type="GO" id="GO:0003677">
    <property type="term" value="F:DNA binding"/>
    <property type="evidence" value="ECO:0007669"/>
    <property type="project" value="UniProtKB-KW"/>
</dbReference>
<keyword evidence="2" id="KW-0238">DNA-binding</keyword>
<dbReference type="GO" id="GO:0015074">
    <property type="term" value="P:DNA integration"/>
    <property type="evidence" value="ECO:0007669"/>
    <property type="project" value="InterPro"/>
</dbReference>
<dbReference type="AlphaFoldDB" id="A0A1N7NZ61"/>
<dbReference type="InterPro" id="IPR010998">
    <property type="entry name" value="Integrase_recombinase_N"/>
</dbReference>
<dbReference type="Pfam" id="PF00589">
    <property type="entry name" value="Phage_integrase"/>
    <property type="match status" value="1"/>
</dbReference>
<evidence type="ECO:0000259" key="4">
    <source>
        <dbReference type="PROSITE" id="PS51898"/>
    </source>
</evidence>
<dbReference type="Proteomes" id="UP000185781">
    <property type="component" value="Unassembled WGS sequence"/>
</dbReference>
<evidence type="ECO:0000256" key="1">
    <source>
        <dbReference type="ARBA" id="ARBA00008857"/>
    </source>
</evidence>
<dbReference type="GO" id="GO:0006310">
    <property type="term" value="P:DNA recombination"/>
    <property type="evidence" value="ECO:0007669"/>
    <property type="project" value="UniProtKB-KW"/>
</dbReference>
<dbReference type="Gene3D" id="1.10.150.130">
    <property type="match status" value="1"/>
</dbReference>
<organism evidence="5 6">
    <name type="scientific">Chryseobacterium gambrini</name>
    <dbReference type="NCBI Taxonomy" id="373672"/>
    <lineage>
        <taxon>Bacteria</taxon>
        <taxon>Pseudomonadati</taxon>
        <taxon>Bacteroidota</taxon>
        <taxon>Flavobacteriia</taxon>
        <taxon>Flavobacteriales</taxon>
        <taxon>Weeksellaceae</taxon>
        <taxon>Chryseobacterium group</taxon>
        <taxon>Chryseobacterium</taxon>
    </lineage>
</organism>
<dbReference type="Pfam" id="PF13102">
    <property type="entry name" value="Phage_int_SAM_5"/>
    <property type="match status" value="1"/>
</dbReference>
<proteinExistence type="inferred from homology"/>
<dbReference type="SUPFAM" id="SSF56349">
    <property type="entry name" value="DNA breaking-rejoining enzymes"/>
    <property type="match status" value="1"/>
</dbReference>
<dbReference type="CDD" id="cd01185">
    <property type="entry name" value="INTN1_C_like"/>
    <property type="match status" value="1"/>
</dbReference>
<evidence type="ECO:0000256" key="2">
    <source>
        <dbReference type="ARBA" id="ARBA00023125"/>
    </source>
</evidence>
<dbReference type="OrthoDB" id="9806835at2"/>
<dbReference type="PANTHER" id="PTHR30349">
    <property type="entry name" value="PHAGE INTEGRASE-RELATED"/>
    <property type="match status" value="1"/>
</dbReference>
<dbReference type="EMBL" id="FTOV01000005">
    <property type="protein sequence ID" value="SIT03612.1"/>
    <property type="molecule type" value="Genomic_DNA"/>
</dbReference>
<dbReference type="PANTHER" id="PTHR30349:SF64">
    <property type="entry name" value="PROPHAGE INTEGRASE INTD-RELATED"/>
    <property type="match status" value="1"/>
</dbReference>
<comment type="similarity">
    <text evidence="1">Belongs to the 'phage' integrase family.</text>
</comment>
<name>A0A1N7NZ61_9FLAO</name>